<dbReference type="OrthoDB" id="7584929at2"/>
<dbReference type="PROSITE" id="PS51257">
    <property type="entry name" value="PROKAR_LIPOPROTEIN"/>
    <property type="match status" value="1"/>
</dbReference>
<keyword evidence="3" id="KW-1185">Reference proteome</keyword>
<keyword evidence="1" id="KW-1133">Transmembrane helix</keyword>
<accession>A0A2A2SGI4</accession>
<evidence type="ECO:0000313" key="2">
    <source>
        <dbReference type="EMBL" id="PAX08131.1"/>
    </source>
</evidence>
<protein>
    <recommendedName>
        <fullName evidence="4">Glycosyltransferase RgtA/B/C/D-like domain-containing protein</fullName>
    </recommendedName>
</protein>
<feature type="transmembrane region" description="Helical" evidence="1">
    <location>
        <begin position="123"/>
        <end position="147"/>
    </location>
</feature>
<feature type="transmembrane region" description="Helical" evidence="1">
    <location>
        <begin position="311"/>
        <end position="331"/>
    </location>
</feature>
<keyword evidence="1" id="KW-0812">Transmembrane</keyword>
<evidence type="ECO:0008006" key="4">
    <source>
        <dbReference type="Google" id="ProtNLM"/>
    </source>
</evidence>
<feature type="transmembrane region" description="Helical" evidence="1">
    <location>
        <begin position="370"/>
        <end position="388"/>
    </location>
</feature>
<evidence type="ECO:0000313" key="3">
    <source>
        <dbReference type="Proteomes" id="UP000218151"/>
    </source>
</evidence>
<feature type="transmembrane region" description="Helical" evidence="1">
    <location>
        <begin position="246"/>
        <end position="267"/>
    </location>
</feature>
<keyword evidence="1" id="KW-0472">Membrane</keyword>
<dbReference type="RefSeq" id="WP_095998373.1">
    <property type="nucleotide sequence ID" value="NZ_NSLI01000003.1"/>
</dbReference>
<dbReference type="Proteomes" id="UP000218151">
    <property type="component" value="Unassembled WGS sequence"/>
</dbReference>
<organism evidence="2 3">
    <name type="scientific">Sphingomonas lenta</name>
    <dbReference type="NCBI Taxonomy" id="1141887"/>
    <lineage>
        <taxon>Bacteria</taxon>
        <taxon>Pseudomonadati</taxon>
        <taxon>Pseudomonadota</taxon>
        <taxon>Alphaproteobacteria</taxon>
        <taxon>Sphingomonadales</taxon>
        <taxon>Sphingomonadaceae</taxon>
        <taxon>Sphingomonas</taxon>
    </lineage>
</organism>
<sequence length="480" mass="51183">MLRQAQHERKGENRAVKVGLFLLVWFSCAWFGSWEGNPNNAVRLFAAVSLVEDGDATIDEFAELTIDKARFGEHFYSDKVPGMTLAALPAVALMRVATGERSAGLPKHWGSAELWRFMAARQWLAVAMGPALLTALAAVLLFDLGAGATGSRGAGLMAALAYALGSPIWGWSATLFGHAAVAALFVVVLWAVWRGTARETRPGLAALAGAALGWAVVVEHQAVIAGSAVAVWALVRVWRRPERWRLIGLAVAGGAAAALPFLLYNLVAFGTVFRLGYQGVVGWEGMDQGLFGLTRPSGEVLWEILFGSRRGLLWVAPVLAMGVFGLVELAGRRGARGLAVTAGAVALIVLLVNASYFYWDGGNSTGPRHAMPAAGMLGLGVGALWASLGRAWERGLLLAVLGVSVALNLVIASADVMAPPEFAWPVKEVVWDQRFSQGQLRTFPSEFLGWSVWAGLAVYVAVALLMVGWLVWRVSSSRSP</sequence>
<feature type="transmembrane region" description="Helical" evidence="1">
    <location>
        <begin position="450"/>
        <end position="472"/>
    </location>
</feature>
<dbReference type="EMBL" id="NSLI01000003">
    <property type="protein sequence ID" value="PAX08131.1"/>
    <property type="molecule type" value="Genomic_DNA"/>
</dbReference>
<gene>
    <name evidence="2" type="ORF">CKY28_11140</name>
</gene>
<feature type="transmembrane region" description="Helical" evidence="1">
    <location>
        <begin position="168"/>
        <end position="193"/>
    </location>
</feature>
<reference evidence="3" key="1">
    <citation type="submission" date="2017-09" db="EMBL/GenBank/DDBJ databases">
        <authorList>
            <person name="Feng G."/>
            <person name="Zhu H."/>
        </authorList>
    </citation>
    <scope>NUCLEOTIDE SEQUENCE [LARGE SCALE GENOMIC DNA]</scope>
    <source>
        <strain evidence="3">1PNM-20</strain>
    </source>
</reference>
<feature type="transmembrane region" description="Helical" evidence="1">
    <location>
        <begin position="338"/>
        <end position="358"/>
    </location>
</feature>
<feature type="transmembrane region" description="Helical" evidence="1">
    <location>
        <begin position="395"/>
        <end position="414"/>
    </location>
</feature>
<evidence type="ECO:0000256" key="1">
    <source>
        <dbReference type="SAM" id="Phobius"/>
    </source>
</evidence>
<dbReference type="AlphaFoldDB" id="A0A2A2SGI4"/>
<name>A0A2A2SGI4_9SPHN</name>
<proteinExistence type="predicted"/>
<comment type="caution">
    <text evidence="2">The sequence shown here is derived from an EMBL/GenBank/DDBJ whole genome shotgun (WGS) entry which is preliminary data.</text>
</comment>